<organism evidence="3 4">
    <name type="scientific">Heliocybe sulcata</name>
    <dbReference type="NCBI Taxonomy" id="5364"/>
    <lineage>
        <taxon>Eukaryota</taxon>
        <taxon>Fungi</taxon>
        <taxon>Dikarya</taxon>
        <taxon>Basidiomycota</taxon>
        <taxon>Agaricomycotina</taxon>
        <taxon>Agaricomycetes</taxon>
        <taxon>Gloeophyllales</taxon>
        <taxon>Gloeophyllaceae</taxon>
        <taxon>Heliocybe</taxon>
    </lineage>
</organism>
<dbReference type="PANTHER" id="PTHR14379">
    <property type="entry name" value="LIMKAIN B LKAP"/>
    <property type="match status" value="1"/>
</dbReference>
<dbReference type="Proteomes" id="UP000305948">
    <property type="component" value="Unassembled WGS sequence"/>
</dbReference>
<feature type="compositionally biased region" description="Basic and acidic residues" evidence="1">
    <location>
        <begin position="209"/>
        <end position="220"/>
    </location>
</feature>
<feature type="region of interest" description="Disordered" evidence="1">
    <location>
        <begin position="339"/>
        <end position="506"/>
    </location>
</feature>
<dbReference type="STRING" id="5364.A0A5C3NEQ4"/>
<dbReference type="InterPro" id="IPR021139">
    <property type="entry name" value="NYN"/>
</dbReference>
<evidence type="ECO:0000256" key="1">
    <source>
        <dbReference type="SAM" id="MobiDB-lite"/>
    </source>
</evidence>
<feature type="compositionally biased region" description="Low complexity" evidence="1">
    <location>
        <begin position="445"/>
        <end position="458"/>
    </location>
</feature>
<dbReference type="GO" id="GO:0004540">
    <property type="term" value="F:RNA nuclease activity"/>
    <property type="evidence" value="ECO:0007669"/>
    <property type="project" value="InterPro"/>
</dbReference>
<feature type="compositionally biased region" description="Low complexity" evidence="1">
    <location>
        <begin position="383"/>
        <end position="405"/>
    </location>
</feature>
<dbReference type="InterPro" id="IPR024768">
    <property type="entry name" value="Marf1"/>
</dbReference>
<dbReference type="GO" id="GO:0010468">
    <property type="term" value="P:regulation of gene expression"/>
    <property type="evidence" value="ECO:0007669"/>
    <property type="project" value="InterPro"/>
</dbReference>
<dbReference type="EMBL" id="ML213504">
    <property type="protein sequence ID" value="TFK55455.1"/>
    <property type="molecule type" value="Genomic_DNA"/>
</dbReference>
<feature type="domain" description="NYN" evidence="2">
    <location>
        <begin position="9"/>
        <end position="150"/>
    </location>
</feature>
<dbReference type="Gene3D" id="3.40.50.1010">
    <property type="entry name" value="5'-nuclease"/>
    <property type="match status" value="1"/>
</dbReference>
<evidence type="ECO:0000313" key="4">
    <source>
        <dbReference type="Proteomes" id="UP000305948"/>
    </source>
</evidence>
<evidence type="ECO:0000313" key="3">
    <source>
        <dbReference type="EMBL" id="TFK55455.1"/>
    </source>
</evidence>
<name>A0A5C3NEQ4_9AGAM</name>
<feature type="compositionally biased region" description="Low complexity" evidence="1">
    <location>
        <begin position="355"/>
        <end position="369"/>
    </location>
</feature>
<sequence length="629" mass="68648">MSTISQESVSIFWDFENCTPSSSLDAVALTENIRHIANRFGKVTSFKAYIDLGLLSTKVKPVTFRAQLQASGVLLIDTPHRNSKEVADKVIIVDMLAWAMETKAPATVILITGDSDFAYAVSVLRMRLYRVVLITPRISSTIRISACLTFSWESNILPPKPVQRKAIRWHEDDLASVIKPHSSLTAPRRSWEAAEADIRTLISSPQGSERPRPAERRNSLDRAQCNVVRTMATAVKRRLNEAHSDDEEPSKRLCKKTLSVEEHRCPPERVLRTAPVASEARKVPSFEKLPRTSVGLAPSASVAPGPLAVLDCRLTASTFPASAPRAPLGLSSRLFTSAVSSSTPKEPPESGHHLSASVSSSSSKVASYSGPDLPSSGSSYPTSDTLVHSSSSLSQSAGPSPLSSPIEIPRITSSDLPMPGIAGLDYTTPRKLPSFRKHSDPVFQSNQASAPSKSSSEAGGVPCAAQQAKQTRPPLSEKNGSSRVLTQVKKDGDAVRTQSKSSSGGLCADFVSRDRHTIQIRNDSEKNIPREFLPLARALEWFRVTGENCADTAKIEETIATLSQHPIEKIYQDANVRKLRQYLELAVLAGIAVKTRGRSCACMSMHLYLHPKWHGWVPGMNYSRFLKWA</sequence>
<reference evidence="3 4" key="1">
    <citation type="journal article" date="2019" name="Nat. Ecol. Evol.">
        <title>Megaphylogeny resolves global patterns of mushroom evolution.</title>
        <authorList>
            <person name="Varga T."/>
            <person name="Krizsan K."/>
            <person name="Foldi C."/>
            <person name="Dima B."/>
            <person name="Sanchez-Garcia M."/>
            <person name="Sanchez-Ramirez S."/>
            <person name="Szollosi G.J."/>
            <person name="Szarkandi J.G."/>
            <person name="Papp V."/>
            <person name="Albert L."/>
            <person name="Andreopoulos W."/>
            <person name="Angelini C."/>
            <person name="Antonin V."/>
            <person name="Barry K.W."/>
            <person name="Bougher N.L."/>
            <person name="Buchanan P."/>
            <person name="Buyck B."/>
            <person name="Bense V."/>
            <person name="Catcheside P."/>
            <person name="Chovatia M."/>
            <person name="Cooper J."/>
            <person name="Damon W."/>
            <person name="Desjardin D."/>
            <person name="Finy P."/>
            <person name="Geml J."/>
            <person name="Haridas S."/>
            <person name="Hughes K."/>
            <person name="Justo A."/>
            <person name="Karasinski D."/>
            <person name="Kautmanova I."/>
            <person name="Kiss B."/>
            <person name="Kocsube S."/>
            <person name="Kotiranta H."/>
            <person name="LaButti K.M."/>
            <person name="Lechner B.E."/>
            <person name="Liimatainen K."/>
            <person name="Lipzen A."/>
            <person name="Lukacs Z."/>
            <person name="Mihaltcheva S."/>
            <person name="Morgado L.N."/>
            <person name="Niskanen T."/>
            <person name="Noordeloos M.E."/>
            <person name="Ohm R.A."/>
            <person name="Ortiz-Santana B."/>
            <person name="Ovrebo C."/>
            <person name="Racz N."/>
            <person name="Riley R."/>
            <person name="Savchenko A."/>
            <person name="Shiryaev A."/>
            <person name="Soop K."/>
            <person name="Spirin V."/>
            <person name="Szebenyi C."/>
            <person name="Tomsovsky M."/>
            <person name="Tulloss R.E."/>
            <person name="Uehling J."/>
            <person name="Grigoriev I.V."/>
            <person name="Vagvolgyi C."/>
            <person name="Papp T."/>
            <person name="Martin F.M."/>
            <person name="Miettinen O."/>
            <person name="Hibbett D.S."/>
            <person name="Nagy L.G."/>
        </authorList>
    </citation>
    <scope>NUCLEOTIDE SEQUENCE [LARGE SCALE GENOMIC DNA]</scope>
    <source>
        <strain evidence="3 4">OMC1185</strain>
    </source>
</reference>
<dbReference type="GO" id="GO:0005777">
    <property type="term" value="C:peroxisome"/>
    <property type="evidence" value="ECO:0007669"/>
    <property type="project" value="InterPro"/>
</dbReference>
<keyword evidence="4" id="KW-1185">Reference proteome</keyword>
<accession>A0A5C3NEQ4</accession>
<dbReference type="Pfam" id="PF01936">
    <property type="entry name" value="NYN"/>
    <property type="match status" value="1"/>
</dbReference>
<proteinExistence type="predicted"/>
<dbReference type="OrthoDB" id="549353at2759"/>
<dbReference type="CDD" id="cd10910">
    <property type="entry name" value="PIN_limkain_b1_N_like"/>
    <property type="match status" value="1"/>
</dbReference>
<dbReference type="GO" id="GO:1905762">
    <property type="term" value="F:CCR4-NOT complex binding"/>
    <property type="evidence" value="ECO:0007669"/>
    <property type="project" value="TreeGrafter"/>
</dbReference>
<protein>
    <submittedName>
        <fullName evidence="3">DUF537-domain-containing protein</fullName>
    </submittedName>
</protein>
<dbReference type="AlphaFoldDB" id="A0A5C3NEQ4"/>
<feature type="region of interest" description="Disordered" evidence="1">
    <location>
        <begin position="200"/>
        <end position="222"/>
    </location>
</feature>
<dbReference type="PANTHER" id="PTHR14379:SF3">
    <property type="entry name" value="MEIOSIS REGULATOR AND MRNA STABILITY FACTOR 1"/>
    <property type="match status" value="1"/>
</dbReference>
<evidence type="ECO:0000259" key="2">
    <source>
        <dbReference type="Pfam" id="PF01936"/>
    </source>
</evidence>
<gene>
    <name evidence="3" type="ORF">OE88DRAFT_1731149</name>
</gene>